<feature type="domain" description="F-box" evidence="1">
    <location>
        <begin position="18"/>
        <end position="78"/>
    </location>
</feature>
<comment type="caution">
    <text evidence="2">The sequence shown here is derived from an EMBL/GenBank/DDBJ whole genome shotgun (WGS) entry which is preliminary data.</text>
</comment>
<name>A0A8H4QL44_9AGAR</name>
<dbReference type="InterPro" id="IPR001810">
    <property type="entry name" value="F-box_dom"/>
</dbReference>
<dbReference type="AlphaFoldDB" id="A0A8H4QL44"/>
<dbReference type="Gene3D" id="3.80.10.10">
    <property type="entry name" value="Ribonuclease Inhibitor"/>
    <property type="match status" value="1"/>
</dbReference>
<dbReference type="InterPro" id="IPR032675">
    <property type="entry name" value="LRR_dom_sf"/>
</dbReference>
<accession>A0A8H4QL44</accession>
<gene>
    <name evidence="2" type="ORF">D9613_011060</name>
</gene>
<evidence type="ECO:0000313" key="2">
    <source>
        <dbReference type="EMBL" id="KAF4613054.1"/>
    </source>
</evidence>
<dbReference type="InterPro" id="IPR036047">
    <property type="entry name" value="F-box-like_dom_sf"/>
</dbReference>
<sequence>MATQTRALVPWSNGTTFPAEVLCQIFIALLNAHSSELEDEDMLALPYIMDVDSVVSASQVCQYWRNVALSYRRLWARMIDIDHHDDPEWIKLLLERSGSNSLIIQSQQSWHGYGPDYSSPQWQLIFDELHRIKVLHIVMSSNFLGQIPNVSRIIFLMLRPAPVLESFRLSFRKRINDGNRRLPESINVSGFDRPLFAGVAPKLCDLVLQGFAITEPRSIFSSVPGTKLTHLHLDHGARSRVNYPASFWLCILEQQPHLEHLVMASNIFSPYTGRNHSPRQTMVRLPNLQHFELACCDVDCAEILTRLSFPDACALVLKLQYTGIAPETTTQAILSRLGKCFRSWIPAQRSCMHWRFASDNNGFKITAIRDHDDGLGRNPQFFLQHDIAVYVQSEPVESTIFEDCIDLLRESGVMQPTTALSFRHYGSLRRELLLAFTPLLKSCNNVRKLTLRSDETVTDFITTILAGYAAGCILLPKLEMLDLDRVYALDRFMENLNGYVLWRSTVDKPLKDLAFTLHDFKNRALLVHGYPCVSRIARVQEFFGDLQGYEASPASPQRWLYNFSPDENPF</sequence>
<dbReference type="SUPFAM" id="SSF52047">
    <property type="entry name" value="RNI-like"/>
    <property type="match status" value="1"/>
</dbReference>
<dbReference type="Proteomes" id="UP000521872">
    <property type="component" value="Unassembled WGS sequence"/>
</dbReference>
<evidence type="ECO:0000313" key="3">
    <source>
        <dbReference type="Proteomes" id="UP000521872"/>
    </source>
</evidence>
<organism evidence="2 3">
    <name type="scientific">Agrocybe pediades</name>
    <dbReference type="NCBI Taxonomy" id="84607"/>
    <lineage>
        <taxon>Eukaryota</taxon>
        <taxon>Fungi</taxon>
        <taxon>Dikarya</taxon>
        <taxon>Basidiomycota</taxon>
        <taxon>Agaricomycotina</taxon>
        <taxon>Agaricomycetes</taxon>
        <taxon>Agaricomycetidae</taxon>
        <taxon>Agaricales</taxon>
        <taxon>Agaricineae</taxon>
        <taxon>Strophariaceae</taxon>
        <taxon>Agrocybe</taxon>
    </lineage>
</organism>
<dbReference type="SUPFAM" id="SSF81383">
    <property type="entry name" value="F-box domain"/>
    <property type="match status" value="1"/>
</dbReference>
<evidence type="ECO:0000259" key="1">
    <source>
        <dbReference type="Pfam" id="PF12937"/>
    </source>
</evidence>
<dbReference type="EMBL" id="JAACJL010000046">
    <property type="protein sequence ID" value="KAF4613054.1"/>
    <property type="molecule type" value="Genomic_DNA"/>
</dbReference>
<protein>
    <recommendedName>
        <fullName evidence="1">F-box domain-containing protein</fullName>
    </recommendedName>
</protein>
<keyword evidence="3" id="KW-1185">Reference proteome</keyword>
<dbReference type="Pfam" id="PF12937">
    <property type="entry name" value="F-box-like"/>
    <property type="match status" value="1"/>
</dbReference>
<proteinExistence type="predicted"/>
<reference evidence="2 3" key="1">
    <citation type="submission" date="2019-12" db="EMBL/GenBank/DDBJ databases">
        <authorList>
            <person name="Floudas D."/>
            <person name="Bentzer J."/>
            <person name="Ahren D."/>
            <person name="Johansson T."/>
            <person name="Persson P."/>
            <person name="Tunlid A."/>
        </authorList>
    </citation>
    <scope>NUCLEOTIDE SEQUENCE [LARGE SCALE GENOMIC DNA]</scope>
    <source>
        <strain evidence="2 3">CBS 102.39</strain>
    </source>
</reference>
<dbReference type="Gene3D" id="1.20.1280.50">
    <property type="match status" value="1"/>
</dbReference>